<organism evidence="1 2">
    <name type="scientific">Saccharibacter floricola DSM 15669</name>
    <dbReference type="NCBI Taxonomy" id="1123227"/>
    <lineage>
        <taxon>Bacteria</taxon>
        <taxon>Pseudomonadati</taxon>
        <taxon>Pseudomonadota</taxon>
        <taxon>Alphaproteobacteria</taxon>
        <taxon>Acetobacterales</taxon>
        <taxon>Acetobacteraceae</taxon>
        <taxon>Saccharibacter</taxon>
    </lineage>
</organism>
<gene>
    <name evidence="1" type="ORF">AA15669_1607</name>
</gene>
<evidence type="ECO:0000313" key="2">
    <source>
        <dbReference type="Proteomes" id="UP001062901"/>
    </source>
</evidence>
<protein>
    <submittedName>
        <fullName evidence="1">Uncharacterized protein</fullName>
    </submittedName>
</protein>
<name>A0ABQ0P081_9PROT</name>
<dbReference type="RefSeq" id="WP_018981128.1">
    <property type="nucleotide sequence ID" value="NZ_BAQD01000060.1"/>
</dbReference>
<keyword evidence="2" id="KW-1185">Reference proteome</keyword>
<dbReference type="EMBL" id="BAQD01000060">
    <property type="protein sequence ID" value="GBQ07986.1"/>
    <property type="molecule type" value="Genomic_DNA"/>
</dbReference>
<reference evidence="1" key="1">
    <citation type="submission" date="2013-04" db="EMBL/GenBank/DDBJ databases">
        <title>The genome sequencing project of 58 acetic acid bacteria.</title>
        <authorList>
            <person name="Okamoto-Kainuma A."/>
            <person name="Ishikawa M."/>
            <person name="Umino S."/>
            <person name="Koizumi Y."/>
            <person name="Shiwa Y."/>
            <person name="Yoshikawa H."/>
            <person name="Matsutani M."/>
            <person name="Matsushita K."/>
        </authorList>
    </citation>
    <scope>NUCLEOTIDE SEQUENCE</scope>
    <source>
        <strain evidence="1">DSM 15669</strain>
    </source>
</reference>
<proteinExistence type="predicted"/>
<accession>A0ABQ0P081</accession>
<sequence length="158" mass="16958">MTDPSLSTTAANATIAEQIKAFTTPEPPAESSPNARYFVRVDPQTGIVQNFYIIADGSPVEDPDFHAITLEEYKTFSAKKGAKWDNGTLSDYTPPPPPLRPQAQNALQAVQQKANMAAVMGEVFGPNMRAYVQALRAIADGSDTTSTQLPTAPDDVTT</sequence>
<dbReference type="Proteomes" id="UP001062901">
    <property type="component" value="Unassembled WGS sequence"/>
</dbReference>
<evidence type="ECO:0000313" key="1">
    <source>
        <dbReference type="EMBL" id="GBQ07986.1"/>
    </source>
</evidence>
<comment type="caution">
    <text evidence="1">The sequence shown here is derived from an EMBL/GenBank/DDBJ whole genome shotgun (WGS) entry which is preliminary data.</text>
</comment>